<reference evidence="2 3" key="1">
    <citation type="journal article" date="2023" name="Genes (Basel)">
        <title>Chromosome-Level Genome Assembly and Circadian Gene Repertoire of the Patagonia Blennie Eleginops maclovinus-The Closest Ancestral Proxy of Antarctic Cryonotothenioids.</title>
        <authorList>
            <person name="Cheng C.C."/>
            <person name="Rivera-Colon A.G."/>
            <person name="Minhas B.F."/>
            <person name="Wilson L."/>
            <person name="Rayamajhi N."/>
            <person name="Vargas-Chacoff L."/>
            <person name="Catchen J.M."/>
        </authorList>
    </citation>
    <scope>NUCLEOTIDE SEQUENCE [LARGE SCALE GENOMIC DNA]</scope>
    <source>
        <strain evidence="2">JMC-PN-2008</strain>
    </source>
</reference>
<keyword evidence="3" id="KW-1185">Reference proteome</keyword>
<gene>
    <name evidence="2" type="ORF">PBY51_015764</name>
</gene>
<name>A0AAN7XPC0_ELEMC</name>
<evidence type="ECO:0000313" key="2">
    <source>
        <dbReference type="EMBL" id="KAK5864527.1"/>
    </source>
</evidence>
<evidence type="ECO:0000313" key="3">
    <source>
        <dbReference type="Proteomes" id="UP001346869"/>
    </source>
</evidence>
<accession>A0AAN7XPC0</accession>
<dbReference type="Proteomes" id="UP001346869">
    <property type="component" value="Unassembled WGS sequence"/>
</dbReference>
<organism evidence="2 3">
    <name type="scientific">Eleginops maclovinus</name>
    <name type="common">Patagonian blennie</name>
    <name type="synonym">Eleginus maclovinus</name>
    <dbReference type="NCBI Taxonomy" id="56733"/>
    <lineage>
        <taxon>Eukaryota</taxon>
        <taxon>Metazoa</taxon>
        <taxon>Chordata</taxon>
        <taxon>Craniata</taxon>
        <taxon>Vertebrata</taxon>
        <taxon>Euteleostomi</taxon>
        <taxon>Actinopterygii</taxon>
        <taxon>Neopterygii</taxon>
        <taxon>Teleostei</taxon>
        <taxon>Neoteleostei</taxon>
        <taxon>Acanthomorphata</taxon>
        <taxon>Eupercaria</taxon>
        <taxon>Perciformes</taxon>
        <taxon>Notothenioidei</taxon>
        <taxon>Eleginopidae</taxon>
        <taxon>Eleginops</taxon>
    </lineage>
</organism>
<sequence>MCILAPASLQHLKTESDTGHQRKPPHISSLCLLSRSAAGALQFILQRAGRDGGFTQLSTGIEVTVAGTLTGRGDEGAPWILPLCKGRGLSSTGDLASAEHNAPPFSHSSHKT</sequence>
<proteinExistence type="predicted"/>
<protein>
    <submittedName>
        <fullName evidence="2">Uncharacterized protein</fullName>
    </submittedName>
</protein>
<feature type="region of interest" description="Disordered" evidence="1">
    <location>
        <begin position="90"/>
        <end position="112"/>
    </location>
</feature>
<reference evidence="2 3" key="2">
    <citation type="journal article" date="2023" name="Mol. Biol. Evol.">
        <title>Genomics of Secondarily Temperate Adaptation in the Only Non-Antarctic Icefish.</title>
        <authorList>
            <person name="Rivera-Colon A.G."/>
            <person name="Rayamajhi N."/>
            <person name="Minhas B.F."/>
            <person name="Madrigal G."/>
            <person name="Bilyk K.T."/>
            <person name="Yoon V."/>
            <person name="Hune M."/>
            <person name="Gregory S."/>
            <person name="Cheng C.H.C."/>
            <person name="Catchen J.M."/>
        </authorList>
    </citation>
    <scope>NUCLEOTIDE SEQUENCE [LARGE SCALE GENOMIC DNA]</scope>
    <source>
        <strain evidence="2">JMC-PN-2008</strain>
    </source>
</reference>
<evidence type="ECO:0000256" key="1">
    <source>
        <dbReference type="SAM" id="MobiDB-lite"/>
    </source>
</evidence>
<comment type="caution">
    <text evidence="2">The sequence shown here is derived from an EMBL/GenBank/DDBJ whole genome shotgun (WGS) entry which is preliminary data.</text>
</comment>
<dbReference type="EMBL" id="JAUZQC010000010">
    <property type="protein sequence ID" value="KAK5864527.1"/>
    <property type="molecule type" value="Genomic_DNA"/>
</dbReference>
<dbReference type="AlphaFoldDB" id="A0AAN7XPC0"/>